<dbReference type="Pfam" id="PF21302">
    <property type="entry name" value="Zn_ribbon_RlmA"/>
    <property type="match status" value="1"/>
</dbReference>
<evidence type="ECO:0000313" key="6">
    <source>
        <dbReference type="Proteomes" id="UP000199546"/>
    </source>
</evidence>
<dbReference type="Gene3D" id="3.40.50.150">
    <property type="entry name" value="Vaccinia Virus protein VP39"/>
    <property type="match status" value="1"/>
</dbReference>
<feature type="binding site" evidence="2">
    <location>
        <begin position="106"/>
        <end position="107"/>
    </location>
    <ligand>
        <name>S-adenosyl-L-methionine</name>
        <dbReference type="ChEBI" id="CHEBI:59789"/>
    </ligand>
</feature>
<proteinExistence type="predicted"/>
<feature type="chain" id="PRO_5011694154" evidence="3">
    <location>
        <begin position="21"/>
        <end position="293"/>
    </location>
</feature>
<feature type="binding site" evidence="2">
    <location>
        <position position="78"/>
    </location>
    <ligand>
        <name>S-adenosyl-L-methionine</name>
        <dbReference type="ChEBI" id="CHEBI:59789"/>
    </ligand>
</feature>
<reference evidence="6" key="1">
    <citation type="submission" date="2016-10" db="EMBL/GenBank/DDBJ databases">
        <authorList>
            <person name="Varghese N."/>
            <person name="Submissions S."/>
        </authorList>
    </citation>
    <scope>NUCLEOTIDE SEQUENCE [LARGE SCALE GENOMIC DNA]</scope>
    <source>
        <strain evidence="6">DSM 46136</strain>
    </source>
</reference>
<protein>
    <submittedName>
        <fullName evidence="5">23S rRNA m(1)G-748 methyltransferase</fullName>
    </submittedName>
</protein>
<sequence>MSRRPWPPRAVALLACPVCGAPLSALPGDAGLRCPAGHSFDRARQGHVTLLPPGHTPPTGDTAAMVADRAEVLAAGTYAGLTRVLADAVAAGEGPVDAVLDLGGGTGHHLAGVLDRLPGAVGVVLDSSRYAARRAAGMSPRVLAVVADTWARLPVRDAAVDRATVVFAPRNGPETARVLRPGGRLVVVTPAPDHLAELVRPLGLLRVDPDKEARLAASLEPHLVPAGRVRHREELDLDRGTVATVVGMGPHARHLTPERLAAAVAALPPRVRATLAVDVTTWTVPADAGGARP</sequence>
<keyword evidence="1" id="KW-0862">Zinc</keyword>
<evidence type="ECO:0000256" key="1">
    <source>
        <dbReference type="PIRSR" id="PIRSR018249-1"/>
    </source>
</evidence>
<keyword evidence="2" id="KW-0949">S-adenosyl-L-methionine</keyword>
<feature type="signal peptide" evidence="3">
    <location>
        <begin position="1"/>
        <end position="20"/>
    </location>
</feature>
<evidence type="ECO:0000259" key="4">
    <source>
        <dbReference type="Pfam" id="PF21302"/>
    </source>
</evidence>
<feature type="binding site" evidence="1">
    <location>
        <position position="19"/>
    </location>
    <ligand>
        <name>Zn(2+)</name>
        <dbReference type="ChEBI" id="CHEBI:29105"/>
    </ligand>
</feature>
<dbReference type="STRING" id="1296565.SAMN05660657_03154"/>
<feature type="binding site" evidence="1">
    <location>
        <position position="34"/>
    </location>
    <ligand>
        <name>Zn(2+)</name>
        <dbReference type="ChEBI" id="CHEBI:29105"/>
    </ligand>
</feature>
<dbReference type="OrthoDB" id="108476at2"/>
<gene>
    <name evidence="5" type="ORF">SAMN05660657_03154</name>
</gene>
<dbReference type="CDD" id="cd02440">
    <property type="entry name" value="AdoMet_MTases"/>
    <property type="match status" value="1"/>
</dbReference>
<evidence type="ECO:0000313" key="5">
    <source>
        <dbReference type="EMBL" id="SFT80044.1"/>
    </source>
</evidence>
<dbReference type="SUPFAM" id="SSF53335">
    <property type="entry name" value="S-adenosyl-L-methionine-dependent methyltransferases"/>
    <property type="match status" value="1"/>
</dbReference>
<dbReference type="InterPro" id="IPR029063">
    <property type="entry name" value="SAM-dependent_MTases_sf"/>
</dbReference>
<dbReference type="InterPro" id="IPR016718">
    <property type="entry name" value="rRNA_m1G-MeTrfase_A_prd"/>
</dbReference>
<keyword evidence="3" id="KW-0732">Signal</keyword>
<organism evidence="5 6">
    <name type="scientific">Geodermatophilus amargosae</name>
    <dbReference type="NCBI Taxonomy" id="1296565"/>
    <lineage>
        <taxon>Bacteria</taxon>
        <taxon>Bacillati</taxon>
        <taxon>Actinomycetota</taxon>
        <taxon>Actinomycetes</taxon>
        <taxon>Geodermatophilales</taxon>
        <taxon>Geodermatophilaceae</taxon>
        <taxon>Geodermatophilus</taxon>
    </lineage>
</organism>
<feature type="binding site" evidence="1">
    <location>
        <position position="16"/>
    </location>
    <ligand>
        <name>Zn(2+)</name>
        <dbReference type="ChEBI" id="CHEBI:29105"/>
    </ligand>
</feature>
<dbReference type="GO" id="GO:0008168">
    <property type="term" value="F:methyltransferase activity"/>
    <property type="evidence" value="ECO:0007669"/>
    <property type="project" value="UniProtKB-KW"/>
</dbReference>
<feature type="binding site" evidence="1">
    <location>
        <position position="38"/>
    </location>
    <ligand>
        <name>Zn(2+)</name>
        <dbReference type="ChEBI" id="CHEBI:29105"/>
    </ligand>
</feature>
<dbReference type="GO" id="GO:0046872">
    <property type="term" value="F:metal ion binding"/>
    <property type="evidence" value="ECO:0007669"/>
    <property type="project" value="UniProtKB-KW"/>
</dbReference>
<name>A0A1I7AYL5_9ACTN</name>
<keyword evidence="5" id="KW-0808">Transferase</keyword>
<keyword evidence="6" id="KW-1185">Reference proteome</keyword>
<accession>A0A1I7AYL5</accession>
<keyword evidence="1" id="KW-0479">Metal-binding</keyword>
<dbReference type="AlphaFoldDB" id="A0A1I7AYL5"/>
<dbReference type="InterPro" id="IPR048647">
    <property type="entry name" value="RlmA_N"/>
</dbReference>
<feature type="domain" description="23S rRNA (guanine(745)-N(1))-methyltransferase N-terminal" evidence="4">
    <location>
        <begin position="15"/>
        <end position="52"/>
    </location>
</feature>
<evidence type="ECO:0000256" key="3">
    <source>
        <dbReference type="SAM" id="SignalP"/>
    </source>
</evidence>
<feature type="binding site" evidence="2">
    <location>
        <position position="194"/>
    </location>
    <ligand>
        <name>S-adenosyl-L-methionine</name>
        <dbReference type="ChEBI" id="CHEBI:59789"/>
    </ligand>
</feature>
<dbReference type="GO" id="GO:0032259">
    <property type="term" value="P:methylation"/>
    <property type="evidence" value="ECO:0007669"/>
    <property type="project" value="UniProtKB-KW"/>
</dbReference>
<evidence type="ECO:0000256" key="2">
    <source>
        <dbReference type="PIRSR" id="PIRSR018249-2"/>
    </source>
</evidence>
<dbReference type="Proteomes" id="UP000199546">
    <property type="component" value="Unassembled WGS sequence"/>
</dbReference>
<keyword evidence="5" id="KW-0489">Methyltransferase</keyword>
<dbReference type="EMBL" id="FPBA01000011">
    <property type="protein sequence ID" value="SFT80044.1"/>
    <property type="molecule type" value="Genomic_DNA"/>
</dbReference>
<dbReference type="PIRSF" id="PIRSF018249">
    <property type="entry name" value="MyrA_prd"/>
    <property type="match status" value="1"/>
</dbReference>